<keyword evidence="1" id="KW-1133">Transmembrane helix</keyword>
<evidence type="ECO:0000313" key="4">
    <source>
        <dbReference type="Proteomes" id="UP000823388"/>
    </source>
</evidence>
<keyword evidence="1" id="KW-0812">Transmembrane</keyword>
<dbReference type="Proteomes" id="UP000823388">
    <property type="component" value="Chromosome 4N"/>
</dbReference>
<evidence type="ECO:0000256" key="1">
    <source>
        <dbReference type="SAM" id="Phobius"/>
    </source>
</evidence>
<gene>
    <name evidence="3" type="ORF">PVAP13_4NG199311</name>
</gene>
<feature type="chain" id="PRO_5035726132" description="Secreted protein" evidence="2">
    <location>
        <begin position="16"/>
        <end position="82"/>
    </location>
</feature>
<evidence type="ECO:0008006" key="5">
    <source>
        <dbReference type="Google" id="ProtNLM"/>
    </source>
</evidence>
<protein>
    <recommendedName>
        <fullName evidence="5">Secreted protein</fullName>
    </recommendedName>
</protein>
<feature type="signal peptide" evidence="2">
    <location>
        <begin position="1"/>
        <end position="15"/>
    </location>
</feature>
<keyword evidence="4" id="KW-1185">Reference proteome</keyword>
<comment type="caution">
    <text evidence="3">The sequence shown here is derived from an EMBL/GenBank/DDBJ whole genome shotgun (WGS) entry which is preliminary data.</text>
</comment>
<evidence type="ECO:0000313" key="3">
    <source>
        <dbReference type="EMBL" id="KAG2607126.1"/>
    </source>
</evidence>
<dbReference type="AlphaFoldDB" id="A0A8T0TEW9"/>
<organism evidence="3 4">
    <name type="scientific">Panicum virgatum</name>
    <name type="common">Blackwell switchgrass</name>
    <dbReference type="NCBI Taxonomy" id="38727"/>
    <lineage>
        <taxon>Eukaryota</taxon>
        <taxon>Viridiplantae</taxon>
        <taxon>Streptophyta</taxon>
        <taxon>Embryophyta</taxon>
        <taxon>Tracheophyta</taxon>
        <taxon>Spermatophyta</taxon>
        <taxon>Magnoliopsida</taxon>
        <taxon>Liliopsida</taxon>
        <taxon>Poales</taxon>
        <taxon>Poaceae</taxon>
        <taxon>PACMAD clade</taxon>
        <taxon>Panicoideae</taxon>
        <taxon>Panicodae</taxon>
        <taxon>Paniceae</taxon>
        <taxon>Panicinae</taxon>
        <taxon>Panicum</taxon>
        <taxon>Panicum sect. Hiantes</taxon>
    </lineage>
</organism>
<accession>A0A8T0TEW9</accession>
<proteinExistence type="predicted"/>
<name>A0A8T0TEW9_PANVG</name>
<dbReference type="EMBL" id="CM029044">
    <property type="protein sequence ID" value="KAG2607126.1"/>
    <property type="molecule type" value="Genomic_DNA"/>
</dbReference>
<reference evidence="3" key="1">
    <citation type="submission" date="2020-05" db="EMBL/GenBank/DDBJ databases">
        <title>WGS assembly of Panicum virgatum.</title>
        <authorList>
            <person name="Lovell J.T."/>
            <person name="Jenkins J."/>
            <person name="Shu S."/>
            <person name="Juenger T.E."/>
            <person name="Schmutz J."/>
        </authorList>
    </citation>
    <scope>NUCLEOTIDE SEQUENCE</scope>
    <source>
        <strain evidence="3">AP13</strain>
    </source>
</reference>
<feature type="transmembrane region" description="Helical" evidence="1">
    <location>
        <begin position="25"/>
        <end position="45"/>
    </location>
</feature>
<evidence type="ECO:0000256" key="2">
    <source>
        <dbReference type="SAM" id="SignalP"/>
    </source>
</evidence>
<keyword evidence="1" id="KW-0472">Membrane</keyword>
<keyword evidence="2" id="KW-0732">Signal</keyword>
<sequence length="82" mass="9510">MSFVTFCCLVLFNHAIPNKTCTLQVFVFNGTFVIWYFSWSCIVGVHPQRDQFQSEFEVYTTPTCLQLHGLHQSWNLSDGTNK</sequence>